<evidence type="ECO:0000256" key="1">
    <source>
        <dbReference type="SAM" id="Phobius"/>
    </source>
</evidence>
<dbReference type="AlphaFoldDB" id="A0A7I9VI38"/>
<dbReference type="Pfam" id="PF11845">
    <property type="entry name" value="Tll0287-like"/>
    <property type="match status" value="1"/>
</dbReference>
<keyword evidence="1" id="KW-0472">Membrane</keyword>
<organism evidence="3 4">
    <name type="scientific">Anaeromyxobacter diazotrophicus</name>
    <dbReference type="NCBI Taxonomy" id="2590199"/>
    <lineage>
        <taxon>Bacteria</taxon>
        <taxon>Pseudomonadati</taxon>
        <taxon>Myxococcota</taxon>
        <taxon>Myxococcia</taxon>
        <taxon>Myxococcales</taxon>
        <taxon>Cystobacterineae</taxon>
        <taxon>Anaeromyxobacteraceae</taxon>
        <taxon>Anaeromyxobacter</taxon>
    </lineage>
</organism>
<proteinExistence type="predicted"/>
<evidence type="ECO:0000313" key="4">
    <source>
        <dbReference type="Proteomes" id="UP000503640"/>
    </source>
</evidence>
<dbReference type="InterPro" id="IPR021796">
    <property type="entry name" value="Tll0287-like_dom"/>
</dbReference>
<gene>
    <name evidence="3" type="ORF">AMYX_08170</name>
</gene>
<feature type="transmembrane region" description="Helical" evidence="1">
    <location>
        <begin position="196"/>
        <end position="217"/>
    </location>
</feature>
<accession>A0A7I9VI38</accession>
<keyword evidence="1" id="KW-1133">Transmembrane helix</keyword>
<comment type="caution">
    <text evidence="3">The sequence shown here is derived from an EMBL/GenBank/DDBJ whole genome shotgun (WGS) entry which is preliminary data.</text>
</comment>
<dbReference type="EMBL" id="BJTG01000002">
    <property type="protein sequence ID" value="GEJ56076.1"/>
    <property type="molecule type" value="Genomic_DNA"/>
</dbReference>
<keyword evidence="4" id="KW-1185">Reference proteome</keyword>
<feature type="domain" description="Tll0287-like" evidence="2">
    <location>
        <begin position="20"/>
        <end position="164"/>
    </location>
</feature>
<evidence type="ECO:0000313" key="3">
    <source>
        <dbReference type="EMBL" id="GEJ56076.1"/>
    </source>
</evidence>
<name>A0A7I9VI38_9BACT</name>
<evidence type="ECO:0000259" key="2">
    <source>
        <dbReference type="Pfam" id="PF11845"/>
    </source>
</evidence>
<protein>
    <recommendedName>
        <fullName evidence="2">Tll0287-like domain-containing protein</fullName>
    </recommendedName>
</protein>
<dbReference type="Gene3D" id="3.30.450.290">
    <property type="match status" value="1"/>
</dbReference>
<dbReference type="Proteomes" id="UP000503640">
    <property type="component" value="Unassembled WGS sequence"/>
</dbReference>
<reference evidence="4" key="1">
    <citation type="journal article" date="2020" name="Appl. Environ. Microbiol.">
        <title>Diazotrophic Anaeromyxobacter Isolates from Soils.</title>
        <authorList>
            <person name="Masuda Y."/>
            <person name="Yamanaka H."/>
            <person name="Xu Z.X."/>
            <person name="Shiratori Y."/>
            <person name="Aono T."/>
            <person name="Amachi S."/>
            <person name="Senoo K."/>
            <person name="Itoh H."/>
        </authorList>
    </citation>
    <scope>NUCLEOTIDE SEQUENCE [LARGE SCALE GENOMIC DNA]</scope>
    <source>
        <strain evidence="4">R267</strain>
    </source>
</reference>
<keyword evidence="1" id="KW-0812">Transmembrane</keyword>
<sequence length="221" mass="24136">MAVSCVYRSRQLDSAFRRLALVTARATVEQVIATRRWNAGMGGVYVPVEKGAVPNPFLEDPVRDLTSMEGIALTKVNPAYMTRLVAETLQKGHGVQLHLTSLRPLNPGNSPDGWETGALTSFENGAIEASTVETRAGQQGSEEIFRYMSPLKTDQPCLGCHAKQGYTLGSNRGGVGVTFSFQPYAEARREFQMQILLTHFLAFLIAASALVLLAFLVDSER</sequence>